<keyword evidence="7" id="KW-1185">Reference proteome</keyword>
<feature type="domain" description="Deacetylase sirtuin-type" evidence="5">
    <location>
        <begin position="13"/>
        <end position="312"/>
    </location>
</feature>
<dbReference type="Proteomes" id="UP000184330">
    <property type="component" value="Unassembled WGS sequence"/>
</dbReference>
<dbReference type="GO" id="GO:0017136">
    <property type="term" value="F:histone deacetylase activity, NAD-dependent"/>
    <property type="evidence" value="ECO:0007669"/>
    <property type="project" value="TreeGrafter"/>
</dbReference>
<proteinExistence type="inferred from homology"/>
<dbReference type="InterPro" id="IPR050134">
    <property type="entry name" value="NAD-dep_sirtuin_deacylases"/>
</dbReference>
<dbReference type="InterPro" id="IPR027546">
    <property type="entry name" value="Sirtuin_class_III"/>
</dbReference>
<dbReference type="CDD" id="cd01412">
    <property type="entry name" value="SIRT5_Af1_CobB"/>
    <property type="match status" value="1"/>
</dbReference>
<dbReference type="EMBL" id="FJOG01000002">
    <property type="protein sequence ID" value="CZR51876.1"/>
    <property type="molecule type" value="Genomic_DNA"/>
</dbReference>
<gene>
    <name evidence="6" type="ORF">PAC_01753</name>
</gene>
<dbReference type="GO" id="GO:0036055">
    <property type="term" value="F:protein-succinyllysine desuccinylase activity"/>
    <property type="evidence" value="ECO:0007669"/>
    <property type="project" value="InterPro"/>
</dbReference>
<keyword evidence="2" id="KW-0808">Transferase</keyword>
<dbReference type="GO" id="GO:0036054">
    <property type="term" value="F:protein-malonyllysine demalonylase activity"/>
    <property type="evidence" value="ECO:0007669"/>
    <property type="project" value="InterPro"/>
</dbReference>
<accession>A0A1L7WGH7</accession>
<organism evidence="6 7">
    <name type="scientific">Phialocephala subalpina</name>
    <dbReference type="NCBI Taxonomy" id="576137"/>
    <lineage>
        <taxon>Eukaryota</taxon>
        <taxon>Fungi</taxon>
        <taxon>Dikarya</taxon>
        <taxon>Ascomycota</taxon>
        <taxon>Pezizomycotina</taxon>
        <taxon>Leotiomycetes</taxon>
        <taxon>Helotiales</taxon>
        <taxon>Mollisiaceae</taxon>
        <taxon>Phialocephala</taxon>
        <taxon>Phialocephala fortinii species complex</taxon>
    </lineage>
</organism>
<evidence type="ECO:0000256" key="3">
    <source>
        <dbReference type="ARBA" id="ARBA00023027"/>
    </source>
</evidence>
<feature type="active site" description="Proton acceptor" evidence="4">
    <location>
        <position position="136"/>
    </location>
</feature>
<feature type="binding site" evidence="4">
    <location>
        <position position="204"/>
    </location>
    <ligand>
        <name>Zn(2+)</name>
        <dbReference type="ChEBI" id="CHEBI:29105"/>
    </ligand>
</feature>
<dbReference type="InterPro" id="IPR026590">
    <property type="entry name" value="Ssirtuin_cat_dom"/>
</dbReference>
<sequence length="321" mass="34845">MASQAGPKPPKSSYGPSTDVQEFHDVLKSSKRILALCGAGLSAASGLGTFRGAGGMWRNHKATTLATPEAFERDPGLVWLFYSYRRHMALKAKPNAGHYALVEMSKKMGSFITMTQNVDGLSQRAEHPREQLKLLHGSLFDIKCFNCDYIQLNNFEDPFHPLLAISSDEDARLAPSANNVQATAAYLDPNVGTSTVNPDDLPHCPSCKTGLLRPGVVWFGESLPEDTLAEIDQFILEDKMDLMLVIGTTATVYPAASYVNQAKRRGARVAVVNMDGLDGELGAASNLRRGDFLFQGDAAKILPEILKPVIGELKIPEVEGV</sequence>
<feature type="binding site" evidence="4">
    <location>
        <position position="147"/>
    </location>
    <ligand>
        <name>Zn(2+)</name>
        <dbReference type="ChEBI" id="CHEBI:29105"/>
    </ligand>
</feature>
<evidence type="ECO:0000256" key="4">
    <source>
        <dbReference type="PROSITE-ProRule" id="PRU00236"/>
    </source>
</evidence>
<reference evidence="6 7" key="1">
    <citation type="submission" date="2016-03" db="EMBL/GenBank/DDBJ databases">
        <authorList>
            <person name="Ploux O."/>
        </authorList>
    </citation>
    <scope>NUCLEOTIDE SEQUENCE [LARGE SCALE GENOMIC DNA]</scope>
    <source>
        <strain evidence="6 7">UAMH 11012</strain>
    </source>
</reference>
<evidence type="ECO:0000256" key="1">
    <source>
        <dbReference type="ARBA" id="ARBA00006924"/>
    </source>
</evidence>
<dbReference type="GO" id="GO:0046872">
    <property type="term" value="F:metal ion binding"/>
    <property type="evidence" value="ECO:0007669"/>
    <property type="project" value="UniProtKB-KW"/>
</dbReference>
<name>A0A1L7WGH7_9HELO</name>
<dbReference type="PROSITE" id="PS50305">
    <property type="entry name" value="SIRTUIN"/>
    <property type="match status" value="1"/>
</dbReference>
<dbReference type="InterPro" id="IPR003000">
    <property type="entry name" value="Sirtuin"/>
</dbReference>
<feature type="binding site" evidence="4">
    <location>
        <position position="144"/>
    </location>
    <ligand>
        <name>Zn(2+)</name>
        <dbReference type="ChEBI" id="CHEBI:29105"/>
    </ligand>
</feature>
<protein>
    <submittedName>
        <fullName evidence="6">Related to NAD-dependent histone deacetylase</fullName>
    </submittedName>
</protein>
<comment type="similarity">
    <text evidence="1">Belongs to the sirtuin family. Class I subfamily.</text>
</comment>
<dbReference type="STRING" id="576137.A0A1L7WGH7"/>
<evidence type="ECO:0000313" key="7">
    <source>
        <dbReference type="Proteomes" id="UP000184330"/>
    </source>
</evidence>
<dbReference type="GO" id="GO:0070403">
    <property type="term" value="F:NAD+ binding"/>
    <property type="evidence" value="ECO:0007669"/>
    <property type="project" value="InterPro"/>
</dbReference>
<evidence type="ECO:0000256" key="2">
    <source>
        <dbReference type="ARBA" id="ARBA00022679"/>
    </source>
</evidence>
<evidence type="ECO:0000313" key="6">
    <source>
        <dbReference type="EMBL" id="CZR51876.1"/>
    </source>
</evidence>
<dbReference type="PANTHER" id="PTHR11085:SF10">
    <property type="entry name" value="NAD-DEPENDENT PROTEIN DEACYLASE SIRTUIN-5, MITOCHONDRIAL-RELATED"/>
    <property type="match status" value="1"/>
</dbReference>
<dbReference type="AlphaFoldDB" id="A0A1L7WGH7"/>
<dbReference type="Gene3D" id="3.40.50.1220">
    <property type="entry name" value="TPP-binding domain"/>
    <property type="match status" value="1"/>
</dbReference>
<keyword evidence="3" id="KW-0520">NAD</keyword>
<dbReference type="GO" id="GO:0005634">
    <property type="term" value="C:nucleus"/>
    <property type="evidence" value="ECO:0007669"/>
    <property type="project" value="TreeGrafter"/>
</dbReference>
<evidence type="ECO:0000259" key="5">
    <source>
        <dbReference type="PROSITE" id="PS50305"/>
    </source>
</evidence>
<dbReference type="OrthoDB" id="424302at2759"/>
<feature type="binding site" evidence="4">
    <location>
        <position position="207"/>
    </location>
    <ligand>
        <name>Zn(2+)</name>
        <dbReference type="ChEBI" id="CHEBI:29105"/>
    </ligand>
</feature>
<dbReference type="InterPro" id="IPR026591">
    <property type="entry name" value="Sirtuin_cat_small_dom_sf"/>
</dbReference>
<dbReference type="PANTHER" id="PTHR11085">
    <property type="entry name" value="NAD-DEPENDENT PROTEIN DEACYLASE SIRTUIN-5, MITOCHONDRIAL-RELATED"/>
    <property type="match status" value="1"/>
</dbReference>
<dbReference type="SUPFAM" id="SSF52467">
    <property type="entry name" value="DHS-like NAD/FAD-binding domain"/>
    <property type="match status" value="1"/>
</dbReference>
<dbReference type="Gene3D" id="3.30.1600.10">
    <property type="entry name" value="SIR2/SIRT2 'Small Domain"/>
    <property type="match status" value="1"/>
</dbReference>
<dbReference type="InterPro" id="IPR029035">
    <property type="entry name" value="DHS-like_NAD/FAD-binding_dom"/>
</dbReference>
<keyword evidence="4" id="KW-0479">Metal-binding</keyword>
<keyword evidence="4" id="KW-0862">Zinc</keyword>
<dbReference type="Pfam" id="PF02146">
    <property type="entry name" value="SIR2"/>
    <property type="match status" value="1"/>
</dbReference>